<keyword evidence="1" id="KW-0472">Membrane</keyword>
<name>A0A519BA99_9DELT</name>
<proteinExistence type="predicted"/>
<gene>
    <name evidence="2" type="ORF">EVJ47_07960</name>
</gene>
<keyword evidence="1" id="KW-1133">Transmembrane helix</keyword>
<evidence type="ECO:0000313" key="2">
    <source>
        <dbReference type="EMBL" id="RZD14156.1"/>
    </source>
</evidence>
<evidence type="ECO:0000256" key="1">
    <source>
        <dbReference type="SAM" id="Phobius"/>
    </source>
</evidence>
<dbReference type="AlphaFoldDB" id="A0A519BA99"/>
<accession>A0A519BA99</accession>
<dbReference type="Proteomes" id="UP000320813">
    <property type="component" value="Unassembled WGS sequence"/>
</dbReference>
<organism evidence="2 3">
    <name type="scientific">Candidatus Acidulodesulfobacterium ferriphilum</name>
    <dbReference type="NCBI Taxonomy" id="2597223"/>
    <lineage>
        <taxon>Bacteria</taxon>
        <taxon>Deltaproteobacteria</taxon>
        <taxon>Candidatus Acidulodesulfobacterales</taxon>
        <taxon>Candidatus Acidulodesulfobacterium</taxon>
    </lineage>
</organism>
<reference evidence="2 3" key="1">
    <citation type="submission" date="2019-01" db="EMBL/GenBank/DDBJ databases">
        <title>Insights into ecological role of a new deltaproteobacterial order Candidatus Sinidesulfobacterales (Sva0485) by metagenomics and metatranscriptomics.</title>
        <authorList>
            <person name="Tan S."/>
            <person name="Liu J."/>
            <person name="Fang Y."/>
            <person name="Hedlund B.P."/>
            <person name="Lian Z.H."/>
            <person name="Huang L.Y."/>
            <person name="Li J.T."/>
            <person name="Huang L.N."/>
            <person name="Li W.J."/>
            <person name="Jiang H.C."/>
            <person name="Dong H.L."/>
            <person name="Shu W.S."/>
        </authorList>
    </citation>
    <scope>NUCLEOTIDE SEQUENCE [LARGE SCALE GENOMIC DNA]</scope>
    <source>
        <strain evidence="2">AP3</strain>
    </source>
</reference>
<protein>
    <submittedName>
        <fullName evidence="2">Uncharacterized protein</fullName>
    </submittedName>
</protein>
<comment type="caution">
    <text evidence="2">The sequence shown here is derived from an EMBL/GenBank/DDBJ whole genome shotgun (WGS) entry which is preliminary data.</text>
</comment>
<evidence type="ECO:0000313" key="3">
    <source>
        <dbReference type="Proteomes" id="UP000320813"/>
    </source>
</evidence>
<sequence length="228" mass="27321">MEQVSNFWNSFLSALIGAMVGGIFVLIGAFLSFHYDSKKEEKQRKELINSFLNGVYHEIESFWELDMVKSAIMKLNSISKDDKYFANEIERLLKNPKDDELNKLIENILPENIFIELFYIRREEYFLIYNNNANLIGKITDKELIRLIINAYNKIKGLLDLFDINNDYRKKYIYFLEQYYHKAPPTHFDRIELLTYMRILRENAIRLKNSYREVEEAKNILFEKLKTL</sequence>
<feature type="transmembrane region" description="Helical" evidence="1">
    <location>
        <begin position="12"/>
        <end position="35"/>
    </location>
</feature>
<dbReference type="EMBL" id="SGBD01000004">
    <property type="protein sequence ID" value="RZD14156.1"/>
    <property type="molecule type" value="Genomic_DNA"/>
</dbReference>
<keyword evidence="1" id="KW-0812">Transmembrane</keyword>